<proteinExistence type="inferred from homology"/>
<feature type="binding site" evidence="8 10">
    <location>
        <position position="91"/>
    </location>
    <ligand>
        <name>substrate</name>
    </ligand>
</feature>
<comment type="subunit">
    <text evidence="5 8">Homododecamer.</text>
</comment>
<evidence type="ECO:0000256" key="7">
    <source>
        <dbReference type="ARBA" id="ARBA00023239"/>
    </source>
</evidence>
<evidence type="ECO:0000313" key="12">
    <source>
        <dbReference type="EMBL" id="TCK19380.1"/>
    </source>
</evidence>
<dbReference type="GO" id="GO:0019631">
    <property type="term" value="P:quinate catabolic process"/>
    <property type="evidence" value="ECO:0007669"/>
    <property type="project" value="TreeGrafter"/>
</dbReference>
<evidence type="ECO:0000256" key="3">
    <source>
        <dbReference type="ARBA" id="ARBA00004902"/>
    </source>
</evidence>
<dbReference type="AlphaFoldDB" id="A0A4R1HGH5"/>
<reference evidence="12 13" key="1">
    <citation type="submission" date="2019-03" db="EMBL/GenBank/DDBJ databases">
        <title>Genomic Encyclopedia of Type Strains, Phase IV (KMG-IV): sequencing the most valuable type-strain genomes for metagenomic binning, comparative biology and taxonomic classification.</title>
        <authorList>
            <person name="Goeker M."/>
        </authorList>
    </citation>
    <scope>NUCLEOTIDE SEQUENCE [LARGE SCALE GENOMIC DNA]</scope>
    <source>
        <strain evidence="12 13">DSM 19610</strain>
    </source>
</reference>
<dbReference type="GO" id="GO:0009073">
    <property type="term" value="P:aromatic amino acid family biosynthetic process"/>
    <property type="evidence" value="ECO:0007669"/>
    <property type="project" value="UniProtKB-KW"/>
</dbReference>
<sequence length="154" mass="16936">MKKMDKLLTLNGPNLNLLGTREPAKYGLATLEELNSHLLEYAKKAEVDLQVFQSNSESELIDRIHAAAQENITFIIINPAAFTHTSVALRDALLGVKIPFIEVHLSNVHARDDFRKKSYFSDIAVGVITGLGPIGYELALQAALSYLGDKNSKS</sequence>
<dbReference type="PANTHER" id="PTHR21272">
    <property type="entry name" value="CATABOLIC 3-DEHYDROQUINASE"/>
    <property type="match status" value="1"/>
</dbReference>
<dbReference type="Pfam" id="PF01220">
    <property type="entry name" value="DHquinase_II"/>
    <property type="match status" value="1"/>
</dbReference>
<dbReference type="GO" id="GO:0009423">
    <property type="term" value="P:chorismate biosynthetic process"/>
    <property type="evidence" value="ECO:0007669"/>
    <property type="project" value="UniProtKB-UniRule"/>
</dbReference>
<comment type="catalytic activity">
    <reaction evidence="1 8">
        <text>3-dehydroquinate = 3-dehydroshikimate + H2O</text>
        <dbReference type="Rhea" id="RHEA:21096"/>
        <dbReference type="ChEBI" id="CHEBI:15377"/>
        <dbReference type="ChEBI" id="CHEBI:16630"/>
        <dbReference type="ChEBI" id="CHEBI:32364"/>
        <dbReference type="EC" id="4.2.1.10"/>
    </reaction>
</comment>
<dbReference type="CDD" id="cd00466">
    <property type="entry name" value="DHQase_II"/>
    <property type="match status" value="1"/>
</dbReference>
<feature type="binding site" evidence="8 10">
    <location>
        <position position="78"/>
    </location>
    <ligand>
        <name>substrate</name>
    </ligand>
</feature>
<gene>
    <name evidence="8" type="primary">aroQ</name>
    <name evidence="12" type="ORF">DFR30_2691</name>
</gene>
<dbReference type="GO" id="GO:0008652">
    <property type="term" value="P:amino acid biosynthetic process"/>
    <property type="evidence" value="ECO:0007669"/>
    <property type="project" value="UniProtKB-KW"/>
</dbReference>
<comment type="function">
    <text evidence="2 8">Catalyzes a trans-dehydration via an enolate intermediate.</text>
</comment>
<comment type="pathway">
    <text evidence="3 8">Metabolic intermediate biosynthesis; chorismate biosynthesis; chorismate from D-erythrose 4-phosphate and phosphoenolpyruvate: step 3/7.</text>
</comment>
<evidence type="ECO:0000256" key="2">
    <source>
        <dbReference type="ARBA" id="ARBA00003924"/>
    </source>
</evidence>
<keyword evidence="8" id="KW-0057">Aromatic amino acid biosynthesis</keyword>
<dbReference type="NCBIfam" id="NF003804">
    <property type="entry name" value="PRK05395.1-1"/>
    <property type="match status" value="1"/>
</dbReference>
<dbReference type="Gene3D" id="3.40.50.9100">
    <property type="entry name" value="Dehydroquinase, class II"/>
    <property type="match status" value="1"/>
</dbReference>
<dbReference type="EC" id="4.2.1.10" evidence="6 8"/>
<feature type="binding site" evidence="8 10">
    <location>
        <position position="115"/>
    </location>
    <ligand>
        <name>substrate</name>
    </ligand>
</feature>
<protein>
    <recommendedName>
        <fullName evidence="6 8">3-dehydroquinate dehydratase</fullName>
        <shortName evidence="8">3-dehydroquinase</shortName>
        <ecNumber evidence="6 8">4.2.1.10</ecNumber>
    </recommendedName>
    <alternativeName>
        <fullName evidence="8">Type II DHQase</fullName>
    </alternativeName>
</protein>
<comment type="caution">
    <text evidence="12">The sequence shown here is derived from an EMBL/GenBank/DDBJ whole genome shotgun (WGS) entry which is preliminary data.</text>
</comment>
<evidence type="ECO:0000313" key="13">
    <source>
        <dbReference type="Proteomes" id="UP000295707"/>
    </source>
</evidence>
<feature type="active site" description="Proton donor" evidence="8 9">
    <location>
        <position position="104"/>
    </location>
</feature>
<evidence type="ECO:0000256" key="5">
    <source>
        <dbReference type="ARBA" id="ARBA00011193"/>
    </source>
</evidence>
<keyword evidence="7 8" id="KW-0456">Lyase</keyword>
<feature type="binding site" evidence="8 10">
    <location>
        <begin position="105"/>
        <end position="106"/>
    </location>
    <ligand>
        <name>substrate</name>
    </ligand>
</feature>
<dbReference type="PROSITE" id="PS01029">
    <property type="entry name" value="DEHYDROQUINASE_II"/>
    <property type="match status" value="1"/>
</dbReference>
<evidence type="ECO:0000256" key="6">
    <source>
        <dbReference type="ARBA" id="ARBA00012060"/>
    </source>
</evidence>
<dbReference type="InterPro" id="IPR001874">
    <property type="entry name" value="DHquinase_II"/>
</dbReference>
<dbReference type="InterPro" id="IPR018509">
    <property type="entry name" value="DHquinase_II_CS"/>
</dbReference>
<dbReference type="NCBIfam" id="NF003805">
    <property type="entry name" value="PRK05395.1-2"/>
    <property type="match status" value="1"/>
</dbReference>
<dbReference type="GO" id="GO:0003855">
    <property type="term" value="F:3-dehydroquinate dehydratase activity"/>
    <property type="evidence" value="ECO:0007669"/>
    <property type="project" value="UniProtKB-UniRule"/>
</dbReference>
<feature type="binding site" evidence="8 10">
    <location>
        <position position="84"/>
    </location>
    <ligand>
        <name>substrate</name>
    </ligand>
</feature>
<dbReference type="InterPro" id="IPR036441">
    <property type="entry name" value="DHquinase_II_sf"/>
</dbReference>
<feature type="active site" description="Proton acceptor" evidence="8 9">
    <location>
        <position position="26"/>
    </location>
</feature>
<evidence type="ECO:0000256" key="9">
    <source>
        <dbReference type="PIRSR" id="PIRSR001399-1"/>
    </source>
</evidence>
<name>A0A4R1HGH5_9GAMM</name>
<comment type="similarity">
    <text evidence="4 8">Belongs to the type-II 3-dehydroquinase family.</text>
</comment>
<keyword evidence="8" id="KW-0028">Amino-acid biosynthesis</keyword>
<dbReference type="NCBIfam" id="NF003806">
    <property type="entry name" value="PRK05395.1-3"/>
    <property type="match status" value="1"/>
</dbReference>
<evidence type="ECO:0000256" key="1">
    <source>
        <dbReference type="ARBA" id="ARBA00001864"/>
    </source>
</evidence>
<dbReference type="Proteomes" id="UP000295707">
    <property type="component" value="Unassembled WGS sequence"/>
</dbReference>
<feature type="site" description="Transition state stabilizer" evidence="8 11">
    <location>
        <position position="21"/>
    </location>
</feature>
<keyword evidence="13" id="KW-1185">Reference proteome</keyword>
<evidence type="ECO:0000256" key="8">
    <source>
        <dbReference type="HAMAP-Rule" id="MF_00169"/>
    </source>
</evidence>
<dbReference type="NCBIfam" id="TIGR01088">
    <property type="entry name" value="aroQ"/>
    <property type="match status" value="1"/>
</dbReference>
<accession>A0A4R1HGH5</accession>
<dbReference type="UniPathway" id="UPA00053">
    <property type="reaction ID" value="UER00086"/>
</dbReference>
<evidence type="ECO:0000256" key="10">
    <source>
        <dbReference type="PIRSR" id="PIRSR001399-2"/>
    </source>
</evidence>
<evidence type="ECO:0000256" key="4">
    <source>
        <dbReference type="ARBA" id="ARBA00011037"/>
    </source>
</evidence>
<dbReference type="NCBIfam" id="NF003807">
    <property type="entry name" value="PRK05395.1-4"/>
    <property type="match status" value="1"/>
</dbReference>
<organism evidence="12 13">
    <name type="scientific">Thiogranum longum</name>
    <dbReference type="NCBI Taxonomy" id="1537524"/>
    <lineage>
        <taxon>Bacteria</taxon>
        <taxon>Pseudomonadati</taxon>
        <taxon>Pseudomonadota</taxon>
        <taxon>Gammaproteobacteria</taxon>
        <taxon>Chromatiales</taxon>
        <taxon>Ectothiorhodospiraceae</taxon>
        <taxon>Thiogranum</taxon>
    </lineage>
</organism>
<dbReference type="PIRSF" id="PIRSF001399">
    <property type="entry name" value="DHquinase_II"/>
    <property type="match status" value="1"/>
</dbReference>
<dbReference type="EMBL" id="SMFX01000001">
    <property type="protein sequence ID" value="TCK19380.1"/>
    <property type="molecule type" value="Genomic_DNA"/>
</dbReference>
<dbReference type="PANTHER" id="PTHR21272:SF3">
    <property type="entry name" value="CATABOLIC 3-DEHYDROQUINASE"/>
    <property type="match status" value="1"/>
</dbReference>
<dbReference type="SUPFAM" id="SSF52304">
    <property type="entry name" value="Type II 3-dehydroquinate dehydratase"/>
    <property type="match status" value="1"/>
</dbReference>
<evidence type="ECO:0000256" key="11">
    <source>
        <dbReference type="PIRSR" id="PIRSR001399-3"/>
    </source>
</evidence>
<dbReference type="HAMAP" id="MF_00169">
    <property type="entry name" value="AroQ"/>
    <property type="match status" value="1"/>
</dbReference>